<proteinExistence type="predicted"/>
<feature type="domain" description="Signal transduction histidine kinase internal region" evidence="3">
    <location>
        <begin position="219"/>
        <end position="297"/>
    </location>
</feature>
<name>A0A261R4T4_9BORD</name>
<feature type="transmembrane region" description="Helical" evidence="2">
    <location>
        <begin position="101"/>
        <end position="123"/>
    </location>
</feature>
<feature type="transmembrane region" description="Helical" evidence="2">
    <location>
        <begin position="135"/>
        <end position="158"/>
    </location>
</feature>
<dbReference type="EMBL" id="NEVJ01000003">
    <property type="protein sequence ID" value="OZI19767.1"/>
    <property type="molecule type" value="Genomic_DNA"/>
</dbReference>
<dbReference type="PANTHER" id="PTHR34220">
    <property type="entry name" value="SENSOR HISTIDINE KINASE YPDA"/>
    <property type="match status" value="1"/>
</dbReference>
<dbReference type="SUPFAM" id="SSF55874">
    <property type="entry name" value="ATPase domain of HSP90 chaperone/DNA topoisomerase II/histidine kinase"/>
    <property type="match status" value="1"/>
</dbReference>
<dbReference type="Gene3D" id="3.30.565.10">
    <property type="entry name" value="Histidine kinase-like ATPase, C-terminal domain"/>
    <property type="match status" value="1"/>
</dbReference>
<evidence type="ECO:0000313" key="4">
    <source>
        <dbReference type="EMBL" id="OZI19767.1"/>
    </source>
</evidence>
<dbReference type="Proteomes" id="UP000216857">
    <property type="component" value="Unassembled WGS sequence"/>
</dbReference>
<dbReference type="GO" id="GO:0000155">
    <property type="term" value="F:phosphorelay sensor kinase activity"/>
    <property type="evidence" value="ECO:0007669"/>
    <property type="project" value="InterPro"/>
</dbReference>
<dbReference type="InterPro" id="IPR050640">
    <property type="entry name" value="Bact_2-comp_sensor_kinase"/>
</dbReference>
<dbReference type="PANTHER" id="PTHR34220:SF9">
    <property type="entry name" value="SIGNAL TRANSDUCTION HISTIDINE KINASE INTERNAL REGION DOMAIN-CONTAINING PROTEIN"/>
    <property type="match status" value="1"/>
</dbReference>
<comment type="caution">
    <text evidence="4">The sequence shown here is derived from an EMBL/GenBank/DDBJ whole genome shotgun (WGS) entry which is preliminary data.</text>
</comment>
<protein>
    <recommendedName>
        <fullName evidence="3">Signal transduction histidine kinase internal region domain-containing protein</fullName>
    </recommendedName>
</protein>
<dbReference type="Pfam" id="PF06580">
    <property type="entry name" value="His_kinase"/>
    <property type="match status" value="1"/>
</dbReference>
<evidence type="ECO:0000256" key="2">
    <source>
        <dbReference type="SAM" id="Phobius"/>
    </source>
</evidence>
<feature type="transmembrane region" description="Helical" evidence="2">
    <location>
        <begin position="178"/>
        <end position="199"/>
    </location>
</feature>
<gene>
    <name evidence="4" type="ORF">CAL26_19525</name>
</gene>
<evidence type="ECO:0000259" key="3">
    <source>
        <dbReference type="Pfam" id="PF06580"/>
    </source>
</evidence>
<evidence type="ECO:0000256" key="1">
    <source>
        <dbReference type="SAM" id="MobiDB-lite"/>
    </source>
</evidence>
<dbReference type="InterPro" id="IPR010559">
    <property type="entry name" value="Sig_transdc_His_kin_internal"/>
</dbReference>
<feature type="transmembrane region" description="Helical" evidence="2">
    <location>
        <begin position="78"/>
        <end position="95"/>
    </location>
</feature>
<accession>A0A261R4T4</accession>
<reference evidence="4" key="1">
    <citation type="submission" date="2017-05" db="EMBL/GenBank/DDBJ databases">
        <title>Complete and WGS of Bordetella genogroups.</title>
        <authorList>
            <person name="Spilker T."/>
            <person name="Lipuma J."/>
        </authorList>
    </citation>
    <scope>NUCLEOTIDE SEQUENCE</scope>
    <source>
        <strain evidence="4">AU21707</strain>
    </source>
</reference>
<feature type="compositionally biased region" description="Basic and acidic residues" evidence="1">
    <location>
        <begin position="1"/>
        <end position="11"/>
    </location>
</feature>
<dbReference type="AlphaFoldDB" id="A0A261R4T4"/>
<keyword evidence="2" id="KW-1133">Transmembrane helix</keyword>
<sequence length="450" mass="49272">MARQFRAERPHQPGTARKNLLPAGGKAILHARRTPYLFHSCSFSPDPPPDNLLETDTVDTFRKLSAGETGPRFWRAQVIGWLCLAAIGFFIRWGAFGHAGLSLVLTLVLDSLGFLATSAGAIFHARHPGPGKMQAIAIAALLCTAAACFNALIADAIHGLFPASAVTYVPRNGFSMGFIYYLGIFSIWTLVYFGVSAELDARTQRMSTMQAETRALQLKLEHLQLQIEPHFLFNTLNTIVAEIADRPAVAEEMTRRLASYLRYSLNARGSAICRLRDEVAALETYIGIQALRFGDRFEYRCEVEPASLDARIPHMTLQGLAENAIKHGMRGETPHFSINLRAWREGDALIVEMDNPGILNVPFDSGELPGGMHPALARDAVAPPAQGSRAAVETAQTANGAFNSASNGVGLRNLSQRLALHYPGRSRFLLVQRADRTVARLYMTGEPCFA</sequence>
<keyword evidence="2" id="KW-0472">Membrane</keyword>
<evidence type="ECO:0000313" key="5">
    <source>
        <dbReference type="Proteomes" id="UP000216857"/>
    </source>
</evidence>
<organism evidence="4 5">
    <name type="scientific">Bordetella genomosp. 9</name>
    <dbReference type="NCBI Taxonomy" id="1416803"/>
    <lineage>
        <taxon>Bacteria</taxon>
        <taxon>Pseudomonadati</taxon>
        <taxon>Pseudomonadota</taxon>
        <taxon>Betaproteobacteria</taxon>
        <taxon>Burkholderiales</taxon>
        <taxon>Alcaligenaceae</taxon>
        <taxon>Bordetella</taxon>
    </lineage>
</organism>
<dbReference type="GO" id="GO:0016020">
    <property type="term" value="C:membrane"/>
    <property type="evidence" value="ECO:0007669"/>
    <property type="project" value="InterPro"/>
</dbReference>
<keyword evidence="5" id="KW-1185">Reference proteome</keyword>
<dbReference type="InterPro" id="IPR036890">
    <property type="entry name" value="HATPase_C_sf"/>
</dbReference>
<keyword evidence="2" id="KW-0812">Transmembrane</keyword>
<feature type="region of interest" description="Disordered" evidence="1">
    <location>
        <begin position="1"/>
        <end position="20"/>
    </location>
</feature>
<dbReference type="OrthoDB" id="2514702at2"/>